<evidence type="ECO:0000256" key="7">
    <source>
        <dbReference type="ARBA" id="ARBA00022741"/>
    </source>
</evidence>
<feature type="domain" description="Alanine dehydrogenase/pyridine nucleotide transhydrogenase N-terminal" evidence="16">
    <location>
        <begin position="4"/>
        <end position="136"/>
    </location>
</feature>
<feature type="transmembrane region" description="Helical" evidence="14">
    <location>
        <begin position="415"/>
        <end position="433"/>
    </location>
</feature>
<comment type="catalytic activity">
    <reaction evidence="13">
        <text>NAD(+) + NADPH + H(+)(in) = NADH + NADP(+) + H(+)(out)</text>
        <dbReference type="Rhea" id="RHEA:47992"/>
        <dbReference type="ChEBI" id="CHEBI:15378"/>
        <dbReference type="ChEBI" id="CHEBI:57540"/>
        <dbReference type="ChEBI" id="CHEBI:57783"/>
        <dbReference type="ChEBI" id="CHEBI:57945"/>
        <dbReference type="ChEBI" id="CHEBI:58349"/>
        <dbReference type="EC" id="7.1.1.1"/>
    </reaction>
</comment>
<dbReference type="PANTHER" id="PTHR10160:SF19">
    <property type="entry name" value="PROTON-TRANSLOCATING NAD(P)(+) TRANSHYDROGENASE"/>
    <property type="match status" value="1"/>
</dbReference>
<evidence type="ECO:0000256" key="3">
    <source>
        <dbReference type="ARBA" id="ARBA00012943"/>
    </source>
</evidence>
<evidence type="ECO:0000313" key="18">
    <source>
        <dbReference type="Proteomes" id="UP000185469"/>
    </source>
</evidence>
<keyword evidence="7" id="KW-0547">Nucleotide-binding</keyword>
<feature type="domain" description="Alanine dehydrogenase/pyridine nucleotide transhydrogenase NAD(H)-binding" evidence="15">
    <location>
        <begin position="145"/>
        <end position="309"/>
    </location>
</feature>
<dbReference type="SMART" id="SM01003">
    <property type="entry name" value="AlaDh_PNT_N"/>
    <property type="match status" value="1"/>
</dbReference>
<evidence type="ECO:0000256" key="9">
    <source>
        <dbReference type="ARBA" id="ARBA00022967"/>
    </source>
</evidence>
<evidence type="ECO:0000256" key="5">
    <source>
        <dbReference type="ARBA" id="ARBA00022519"/>
    </source>
</evidence>
<evidence type="ECO:0000256" key="8">
    <source>
        <dbReference type="ARBA" id="ARBA00022857"/>
    </source>
</evidence>
<dbReference type="NCBIfam" id="TIGR00561">
    <property type="entry name" value="pntA"/>
    <property type="match status" value="1"/>
</dbReference>
<dbReference type="GO" id="GO:0006740">
    <property type="term" value="P:NADPH regeneration"/>
    <property type="evidence" value="ECO:0007669"/>
    <property type="project" value="TreeGrafter"/>
</dbReference>
<evidence type="ECO:0000259" key="16">
    <source>
        <dbReference type="SMART" id="SM01003"/>
    </source>
</evidence>
<evidence type="ECO:0000256" key="10">
    <source>
        <dbReference type="ARBA" id="ARBA00022989"/>
    </source>
</evidence>
<dbReference type="Pfam" id="PF12769">
    <property type="entry name" value="PNTB_4TM"/>
    <property type="match status" value="1"/>
</dbReference>
<keyword evidence="12 14" id="KW-0472">Membrane</keyword>
<dbReference type="InterPro" id="IPR007698">
    <property type="entry name" value="AlaDH/PNT_NAD(H)-bd"/>
</dbReference>
<evidence type="ECO:0000256" key="12">
    <source>
        <dbReference type="ARBA" id="ARBA00023136"/>
    </source>
</evidence>
<proteinExistence type="predicted"/>
<dbReference type="NCBIfam" id="NF006942">
    <property type="entry name" value="PRK09424.1"/>
    <property type="match status" value="1"/>
</dbReference>
<evidence type="ECO:0000256" key="4">
    <source>
        <dbReference type="ARBA" id="ARBA00022475"/>
    </source>
</evidence>
<evidence type="ECO:0000256" key="1">
    <source>
        <dbReference type="ARBA" id="ARBA00003943"/>
    </source>
</evidence>
<sequence>MRIGVPTEPGERQPLVAATPDTVGKLIKLGYDVDVQAGAGAEAAFPDELYAAAGARIVGEEVWEADIVTLLDAPDAAHRARMRPGAMLIARMAPGRHPELIEELAEHRITALAMDAVPRLSRAQSMDVLSSMANIAGYRAVVEAAAAFGRLFTGQVTAAGKVPPATVYVIGAGVGGLAAIGAANSMGAVVRATDLRPEAGEQVESMGAEFIPIPAAAERSADGYAKEMTADQATAAAKLYSEQSAAADIVITTANIPGRTSPTLLTADDVANMRPGSVIVDMAAANGGNCELTVAGETIVTEGGVTIIGHRDLASRLPGQASQLYGQNIVNLFKLITPEKDGTPVLDLGDEIIRGITVTRAGEGDAAAEILWPPPPVQVSITPAADKQEELAKKAHQAGPEKVSVVGGGGSGAKLGLGLAIAAAIALILVSPLTVSANYMVLTLAIVLGFYVISAVTPTLHTPLMSETNAISGIVLVGAILQVGSKDPLVAAVAFAAIAVSSVNIFGGFAITHRMLGMFRKEA</sequence>
<dbReference type="STRING" id="1437874.CSPHI_03590"/>
<keyword evidence="10 14" id="KW-1133">Transmembrane helix</keyword>
<reference evidence="17 18" key="1">
    <citation type="submission" date="2014-08" db="EMBL/GenBank/DDBJ databases">
        <title>Complete genome sequence of Corynebacterium sphenisci CECT 5990(T) (=DSM 44792(T)), isolated from healthy wild penguins.</title>
        <authorList>
            <person name="Ruckert C."/>
            <person name="Albersmeier A."/>
            <person name="Winkler A."/>
            <person name="Kalinowski J."/>
        </authorList>
    </citation>
    <scope>NUCLEOTIDE SEQUENCE [LARGE SCALE GENOMIC DNA]</scope>
    <source>
        <strain evidence="17 18">DSM 44792</strain>
    </source>
</reference>
<dbReference type="OrthoDB" id="9804592at2"/>
<dbReference type="GO" id="GO:0008750">
    <property type="term" value="F:proton-translocating NAD(P)+ transhydrogenase activity"/>
    <property type="evidence" value="ECO:0007669"/>
    <property type="project" value="UniProtKB-EC"/>
</dbReference>
<dbReference type="Pfam" id="PF01262">
    <property type="entry name" value="AlaDh_PNT_C"/>
    <property type="match status" value="1"/>
</dbReference>
<evidence type="ECO:0000256" key="6">
    <source>
        <dbReference type="ARBA" id="ARBA00022692"/>
    </source>
</evidence>
<evidence type="ECO:0000259" key="15">
    <source>
        <dbReference type="SMART" id="SM01002"/>
    </source>
</evidence>
<dbReference type="InterPro" id="IPR036291">
    <property type="entry name" value="NAD(P)-bd_dom_sf"/>
</dbReference>
<gene>
    <name evidence="17" type="ORF">CSPHI_03590</name>
</gene>
<name>A0A1L7CWP7_9CORY</name>
<feature type="transmembrane region" description="Helical" evidence="14">
    <location>
        <begin position="439"/>
        <end position="457"/>
    </location>
</feature>
<evidence type="ECO:0000256" key="14">
    <source>
        <dbReference type="SAM" id="Phobius"/>
    </source>
</evidence>
<evidence type="ECO:0000256" key="13">
    <source>
        <dbReference type="ARBA" id="ARBA00048202"/>
    </source>
</evidence>
<dbReference type="EMBL" id="CP009248">
    <property type="protein sequence ID" value="APT90299.1"/>
    <property type="molecule type" value="Genomic_DNA"/>
</dbReference>
<dbReference type="Proteomes" id="UP000185469">
    <property type="component" value="Chromosome"/>
</dbReference>
<dbReference type="KEGG" id="csph:CSPHI_03590"/>
<dbReference type="SUPFAM" id="SSF52283">
    <property type="entry name" value="Formate/glycerate dehydrogenase catalytic domain-like"/>
    <property type="match status" value="1"/>
</dbReference>
<dbReference type="InterPro" id="IPR024605">
    <property type="entry name" value="NADP_transhyd_a_C"/>
</dbReference>
<dbReference type="PANTHER" id="PTHR10160">
    <property type="entry name" value="NAD(P) TRANSHYDROGENASE"/>
    <property type="match status" value="1"/>
</dbReference>
<dbReference type="GO" id="GO:0005886">
    <property type="term" value="C:plasma membrane"/>
    <property type="evidence" value="ECO:0007669"/>
    <property type="project" value="UniProtKB-SubCell"/>
</dbReference>
<dbReference type="PRINTS" id="PR00368">
    <property type="entry name" value="FADPNR"/>
</dbReference>
<comment type="function">
    <text evidence="1">The transhydrogenation between NADH and NADP is coupled to respiration and ATP hydrolysis and functions as a proton pump across the membrane.</text>
</comment>
<organism evidence="17 18">
    <name type="scientific">Corynebacterium sphenisci DSM 44792</name>
    <dbReference type="NCBI Taxonomy" id="1437874"/>
    <lineage>
        <taxon>Bacteria</taxon>
        <taxon>Bacillati</taxon>
        <taxon>Actinomycetota</taxon>
        <taxon>Actinomycetes</taxon>
        <taxon>Mycobacteriales</taxon>
        <taxon>Corynebacteriaceae</taxon>
        <taxon>Corynebacterium</taxon>
    </lineage>
</organism>
<dbReference type="Pfam" id="PF05222">
    <property type="entry name" value="AlaDh_PNT_N"/>
    <property type="match status" value="1"/>
</dbReference>
<dbReference type="RefSeq" id="WP_075691525.1">
    <property type="nucleotide sequence ID" value="NZ_CP009248.1"/>
</dbReference>
<dbReference type="GO" id="GO:0050661">
    <property type="term" value="F:NADP binding"/>
    <property type="evidence" value="ECO:0007669"/>
    <property type="project" value="TreeGrafter"/>
</dbReference>
<keyword evidence="6 14" id="KW-0812">Transmembrane</keyword>
<feature type="transmembrane region" description="Helical" evidence="14">
    <location>
        <begin position="489"/>
        <end position="511"/>
    </location>
</feature>
<dbReference type="EC" id="7.1.1.1" evidence="3"/>
<keyword evidence="8" id="KW-0521">NADP</keyword>
<keyword evidence="18" id="KW-1185">Reference proteome</keyword>
<dbReference type="SMART" id="SM01002">
    <property type="entry name" value="AlaDh_PNT_C"/>
    <property type="match status" value="1"/>
</dbReference>
<dbReference type="CDD" id="cd05304">
    <property type="entry name" value="Rubrum_tdh"/>
    <property type="match status" value="1"/>
</dbReference>
<dbReference type="PIRSF" id="PIRSF000203">
    <property type="entry name" value="NADP_transhydrogenase_alpha"/>
    <property type="match status" value="1"/>
</dbReference>
<dbReference type="SUPFAM" id="SSF51735">
    <property type="entry name" value="NAD(P)-binding Rossmann-fold domains"/>
    <property type="match status" value="1"/>
</dbReference>
<protein>
    <recommendedName>
        <fullName evidence="3">proton-translocating NAD(P)(+) transhydrogenase</fullName>
        <ecNumber evidence="3">7.1.1.1</ecNumber>
    </recommendedName>
</protein>
<evidence type="ECO:0000256" key="11">
    <source>
        <dbReference type="ARBA" id="ARBA00023027"/>
    </source>
</evidence>
<dbReference type="AlphaFoldDB" id="A0A1L7CWP7"/>
<accession>A0A1L7CWP7</accession>
<keyword evidence="11" id="KW-0520">NAD</keyword>
<keyword evidence="5" id="KW-0997">Cell inner membrane</keyword>
<dbReference type="InterPro" id="IPR026255">
    <property type="entry name" value="NADP_transhyd_a"/>
</dbReference>
<dbReference type="InterPro" id="IPR007886">
    <property type="entry name" value="AlaDH/PNT_N"/>
</dbReference>
<comment type="subcellular location">
    <subcellularLocation>
        <location evidence="2">Cell inner membrane</location>
        <topology evidence="2">Multi-pass membrane protein</topology>
    </subcellularLocation>
</comment>
<keyword evidence="9" id="KW-1278">Translocase</keyword>
<dbReference type="Gene3D" id="3.40.50.720">
    <property type="entry name" value="NAD(P)-binding Rossmann-like Domain"/>
    <property type="match status" value="2"/>
</dbReference>
<keyword evidence="4" id="KW-1003">Cell membrane</keyword>
<evidence type="ECO:0000313" key="17">
    <source>
        <dbReference type="EMBL" id="APT90299.1"/>
    </source>
</evidence>
<evidence type="ECO:0000256" key="2">
    <source>
        <dbReference type="ARBA" id="ARBA00004429"/>
    </source>
</evidence>